<reference evidence="1 2" key="1">
    <citation type="submission" date="2017-05" db="EMBL/GenBank/DDBJ databases">
        <authorList>
            <person name="Varghese N."/>
            <person name="Submissions S."/>
        </authorList>
    </citation>
    <scope>NUCLEOTIDE SEQUENCE [LARGE SCALE GENOMIC DNA]</scope>
    <source>
        <strain evidence="1 2">DSM 21342</strain>
    </source>
</reference>
<sequence>MKVLNIKTTMNPLYGKLLPLMLVLSFAWTISAGQNIQSINGIKPYFFDLPLDSGKNVIIEAAKKKFKNNLVEDFVVEANIKTYFVATTIAYDYFTQKPLITRLKIYEEWSFDDPSMSDSELHIVIDAYYGSEGKGERNMMSQYSSLQNSFKDRFAKQKSYSYYAGSKIAGGHNYFISSMDKNPIVNLGWSNGGNSDYSVIISFIKKINCHEVTLAQSETDKQPEVQNYLKRLIFRTLR</sequence>
<dbReference type="AlphaFoldDB" id="A0A521AZU5"/>
<protein>
    <submittedName>
        <fullName evidence="1">Uncharacterized protein</fullName>
    </submittedName>
</protein>
<evidence type="ECO:0000313" key="2">
    <source>
        <dbReference type="Proteomes" id="UP000315971"/>
    </source>
</evidence>
<gene>
    <name evidence="1" type="ORF">SAMN06265350_101556</name>
</gene>
<organism evidence="1 2">
    <name type="scientific">Solitalea koreensis</name>
    <dbReference type="NCBI Taxonomy" id="543615"/>
    <lineage>
        <taxon>Bacteria</taxon>
        <taxon>Pseudomonadati</taxon>
        <taxon>Bacteroidota</taxon>
        <taxon>Sphingobacteriia</taxon>
        <taxon>Sphingobacteriales</taxon>
        <taxon>Sphingobacteriaceae</taxon>
        <taxon>Solitalea</taxon>
    </lineage>
</organism>
<proteinExistence type="predicted"/>
<accession>A0A521AZU5</accession>
<dbReference type="EMBL" id="FXSZ01000001">
    <property type="protein sequence ID" value="SMO40309.1"/>
    <property type="molecule type" value="Genomic_DNA"/>
</dbReference>
<evidence type="ECO:0000313" key="1">
    <source>
        <dbReference type="EMBL" id="SMO40309.1"/>
    </source>
</evidence>
<keyword evidence="2" id="KW-1185">Reference proteome</keyword>
<dbReference type="Proteomes" id="UP000315971">
    <property type="component" value="Unassembled WGS sequence"/>
</dbReference>
<name>A0A521AZU5_9SPHI</name>